<dbReference type="SMART" id="SM00404">
    <property type="entry name" value="PTPc_motif"/>
    <property type="match status" value="2"/>
</dbReference>
<dbReference type="InterPro" id="IPR008979">
    <property type="entry name" value="Galactose-bd-like_sf"/>
</dbReference>
<dbReference type="InterPro" id="IPR003595">
    <property type="entry name" value="Tyr_Pase_cat"/>
</dbReference>
<keyword evidence="9" id="KW-0675">Receptor</keyword>
<feature type="domain" description="Tyrosine specific protein phosphatases" evidence="8">
    <location>
        <begin position="662"/>
        <end position="739"/>
    </location>
</feature>
<dbReference type="PANTHER" id="PTHR19134:SF449">
    <property type="entry name" value="TYROSINE-PROTEIN PHOSPHATASE 1"/>
    <property type="match status" value="1"/>
</dbReference>
<dbReference type="EC" id="3.1.3.48" evidence="1"/>
<keyword evidence="6" id="KW-0812">Transmembrane</keyword>
<feature type="domain" description="Tyrosine specific protein phosphatases" evidence="8">
    <location>
        <begin position="889"/>
        <end position="963"/>
    </location>
</feature>
<dbReference type="InterPro" id="IPR050348">
    <property type="entry name" value="Protein-Tyr_Phosphatase"/>
</dbReference>
<organism evidence="9 10">
    <name type="scientific">Mytilus galloprovincialis</name>
    <name type="common">Mediterranean mussel</name>
    <dbReference type="NCBI Taxonomy" id="29158"/>
    <lineage>
        <taxon>Eukaryota</taxon>
        <taxon>Metazoa</taxon>
        <taxon>Spiralia</taxon>
        <taxon>Lophotrochozoa</taxon>
        <taxon>Mollusca</taxon>
        <taxon>Bivalvia</taxon>
        <taxon>Autobranchia</taxon>
        <taxon>Pteriomorphia</taxon>
        <taxon>Mytilida</taxon>
        <taxon>Mytiloidea</taxon>
        <taxon>Mytilidae</taxon>
        <taxon>Mytilinae</taxon>
        <taxon>Mytilus</taxon>
    </lineage>
</organism>
<feature type="region of interest" description="Disordered" evidence="5">
    <location>
        <begin position="401"/>
        <end position="427"/>
    </location>
</feature>
<evidence type="ECO:0000256" key="5">
    <source>
        <dbReference type="SAM" id="MobiDB-lite"/>
    </source>
</evidence>
<evidence type="ECO:0000313" key="9">
    <source>
        <dbReference type="EMBL" id="VDH90184.1"/>
    </source>
</evidence>
<dbReference type="SUPFAM" id="SSF52799">
    <property type="entry name" value="(Phosphotyrosine protein) phosphatases II"/>
    <property type="match status" value="2"/>
</dbReference>
<evidence type="ECO:0000256" key="6">
    <source>
        <dbReference type="SAM" id="Phobius"/>
    </source>
</evidence>
<dbReference type="PROSITE" id="PS50055">
    <property type="entry name" value="TYR_PHOSPHATASE_PTP"/>
    <property type="match status" value="2"/>
</dbReference>
<dbReference type="PANTHER" id="PTHR19134">
    <property type="entry name" value="RECEPTOR-TYPE TYROSINE-PROTEIN PHOSPHATASE"/>
    <property type="match status" value="1"/>
</dbReference>
<proteinExistence type="predicted"/>
<keyword evidence="6" id="KW-0472">Membrane</keyword>
<comment type="catalytic activity">
    <reaction evidence="4">
        <text>O-phospho-L-tyrosyl-[protein] + H2O = L-tyrosyl-[protein] + phosphate</text>
        <dbReference type="Rhea" id="RHEA:10684"/>
        <dbReference type="Rhea" id="RHEA-COMP:10136"/>
        <dbReference type="Rhea" id="RHEA-COMP:20101"/>
        <dbReference type="ChEBI" id="CHEBI:15377"/>
        <dbReference type="ChEBI" id="CHEBI:43474"/>
        <dbReference type="ChEBI" id="CHEBI:46858"/>
        <dbReference type="ChEBI" id="CHEBI:61978"/>
        <dbReference type="EC" id="3.1.3.48"/>
    </reaction>
</comment>
<evidence type="ECO:0000256" key="3">
    <source>
        <dbReference type="ARBA" id="ARBA00022912"/>
    </source>
</evidence>
<name>A0A8B6BGI8_MYTGA</name>
<dbReference type="Proteomes" id="UP000596742">
    <property type="component" value="Unassembled WGS sequence"/>
</dbReference>
<feature type="domain" description="Tyrosine-protein phosphatase" evidence="7">
    <location>
        <begin position="493"/>
        <end position="748"/>
    </location>
</feature>
<feature type="compositionally biased region" description="Polar residues" evidence="5">
    <location>
        <begin position="402"/>
        <end position="423"/>
    </location>
</feature>
<dbReference type="SMART" id="SM00194">
    <property type="entry name" value="PTPc"/>
    <property type="match status" value="2"/>
</dbReference>
<reference evidence="9" key="1">
    <citation type="submission" date="2018-11" db="EMBL/GenBank/DDBJ databases">
        <authorList>
            <person name="Alioto T."/>
            <person name="Alioto T."/>
        </authorList>
    </citation>
    <scope>NUCLEOTIDE SEQUENCE</scope>
</reference>
<dbReference type="InterPro" id="IPR016130">
    <property type="entry name" value="Tyr_Pase_AS"/>
</dbReference>
<keyword evidence="6" id="KW-1133">Transmembrane helix</keyword>
<dbReference type="PROSITE" id="PS00383">
    <property type="entry name" value="TYR_PHOSPHATASE_1"/>
    <property type="match status" value="1"/>
</dbReference>
<dbReference type="PRINTS" id="PR00700">
    <property type="entry name" value="PRTYPHPHTASE"/>
</dbReference>
<dbReference type="SUPFAM" id="SSF49785">
    <property type="entry name" value="Galactose-binding domain-like"/>
    <property type="match status" value="1"/>
</dbReference>
<evidence type="ECO:0000259" key="8">
    <source>
        <dbReference type="PROSITE" id="PS50056"/>
    </source>
</evidence>
<dbReference type="Pfam" id="PF00102">
    <property type="entry name" value="Y_phosphatase"/>
    <property type="match status" value="2"/>
</dbReference>
<dbReference type="InterPro" id="IPR000242">
    <property type="entry name" value="PTP_cat"/>
</dbReference>
<evidence type="ECO:0000313" key="10">
    <source>
        <dbReference type="Proteomes" id="UP000596742"/>
    </source>
</evidence>
<comment type="caution">
    <text evidence="9">The sequence shown here is derived from an EMBL/GenBank/DDBJ whole genome shotgun (WGS) entry which is preliminary data.</text>
</comment>
<evidence type="ECO:0000256" key="4">
    <source>
        <dbReference type="ARBA" id="ARBA00051722"/>
    </source>
</evidence>
<dbReference type="Gene3D" id="3.90.190.10">
    <property type="entry name" value="Protein tyrosine phosphatase superfamily"/>
    <property type="match status" value="2"/>
</dbReference>
<gene>
    <name evidence="9" type="ORF">MGAL_10B024571</name>
</gene>
<dbReference type="EMBL" id="UYJE01000098">
    <property type="protein sequence ID" value="VDH90184.1"/>
    <property type="molecule type" value="Genomic_DNA"/>
</dbReference>
<dbReference type="InterPro" id="IPR000387">
    <property type="entry name" value="Tyr_Pase_dom"/>
</dbReference>
<keyword evidence="2 9" id="KW-0378">Hydrolase</keyword>
<keyword evidence="3" id="KW-0904">Protein phosphatase</keyword>
<dbReference type="FunFam" id="3.90.190.10:FF:000102">
    <property type="entry name" value="Receptor-type tyrosine-protein phosphatase"/>
    <property type="match status" value="1"/>
</dbReference>
<dbReference type="OrthoDB" id="5981934at2759"/>
<dbReference type="PROSITE" id="PS50056">
    <property type="entry name" value="TYR_PHOSPHATASE_2"/>
    <property type="match status" value="2"/>
</dbReference>
<dbReference type="CDD" id="cd00047">
    <property type="entry name" value="PTPc"/>
    <property type="match status" value="2"/>
</dbReference>
<evidence type="ECO:0000256" key="2">
    <source>
        <dbReference type="ARBA" id="ARBA00022801"/>
    </source>
</evidence>
<evidence type="ECO:0000259" key="7">
    <source>
        <dbReference type="PROSITE" id="PS50055"/>
    </source>
</evidence>
<dbReference type="GO" id="GO:0004725">
    <property type="term" value="F:protein tyrosine phosphatase activity"/>
    <property type="evidence" value="ECO:0007669"/>
    <property type="project" value="UniProtKB-EC"/>
</dbReference>
<feature type="transmembrane region" description="Helical" evidence="6">
    <location>
        <begin position="374"/>
        <end position="395"/>
    </location>
</feature>
<dbReference type="InterPro" id="IPR029021">
    <property type="entry name" value="Prot-tyrosine_phosphatase-like"/>
</dbReference>
<sequence>MDGFKLYITNTSTIPPTSYLCYEDPDPGLPSTTQTISCNQLGQYVIYYDDKVDKKDKTDKKGSIIELCYVSINGCRKNFWGRDCASNCSKRCIDQHCYPGNGSCVWGCNTKHCLNDLCNKHTAVCSHGCEERRTGTYCNKYNIATDGLISHVSSVANLVNLANDGNTTSCFTTQGKNIQIQVDMKEIRITKEIYLTGRVSSTSIGMGYTIYASNSSRDPEKGTVLSRGLHLPKNITTNFAFRYLTYMPSIKSASVDLEICEIGIVGCPSSNYGKLCEKNCPKQCRGPCDLETGRCLSGCSNGWIGEKCEAECSSGFYGRECLLNCSINCLTPQCDHTSGKCISGCTTGWRGFNCTQEYDSVGTDKQEDTNGSTIGGIIGAIIVVILIISAVCVIYKHKSKSTNDTCSNKSKSSQRTTFNQKGESSNEHEYVNAAITSEAREITVHLQDTEETELPSGRNECVFKQLPTDLSVYKINVQNLKKVIKGKRIEGGYKNEYEILPKGLVHPHVEGSKEENKVKNRFLTTWPYDHSRIVLKGNKKTDYINANYIDNYDKEKAYIAAQGPKKNTVRDFWHMIWQENVGKIVMVTQLKEGSREKCVQYWPDAVNDPMVVHNYRLTMTKEKENTLYVYRLMTLSNNKDTSQTERTIHHFHFIQWPDHGVPDSIQLVHFYRKVKLEDCDQYGPMAVHCSAGVGRTGTFIAIDALYEHGKKVNYVNVMEYVQMMRKDRMNMIQTPEQYETVFEALLELFTVQETNIQKNDFSKHMEVQERTTLPTNQKVFKQQFEGYREESRFFVTQCPMKDTVVDFYTMIYDHNSRIIVLLDQVNPNAKLWLGRPETLVIDDFSIQQEEDHTMDKFKIALKYKTQQDKRLIHVFTTNDWQGATLPSTKLMVDLLKSVVNCWKSLKCPITVVCRDGCTNSGLFVALYLLLDKIEIDEEIDVFQVVRKIQTRRPEFLKTSEQYEYCYQCIKELLEGESMYANT</sequence>
<protein>
    <recommendedName>
        <fullName evidence="1">protein-tyrosine-phosphatase</fullName>
        <ecNumber evidence="1">3.1.3.48</ecNumber>
    </recommendedName>
</protein>
<dbReference type="AlphaFoldDB" id="A0A8B6BGI8"/>
<feature type="domain" description="Tyrosine-protein phosphatase" evidence="7">
    <location>
        <begin position="776"/>
        <end position="972"/>
    </location>
</feature>
<accession>A0A8B6BGI8</accession>
<evidence type="ECO:0000256" key="1">
    <source>
        <dbReference type="ARBA" id="ARBA00013064"/>
    </source>
</evidence>
<dbReference type="Gene3D" id="2.170.300.10">
    <property type="entry name" value="Tie2 ligand-binding domain superfamily"/>
    <property type="match status" value="1"/>
</dbReference>
<keyword evidence="10" id="KW-1185">Reference proteome</keyword>